<name>A0A1G2UY16_9BACT</name>
<dbReference type="EMBL" id="MHWV01000009">
    <property type="protein sequence ID" value="OHB14277.1"/>
    <property type="molecule type" value="Genomic_DNA"/>
</dbReference>
<keyword evidence="1" id="KW-1133">Transmembrane helix</keyword>
<protein>
    <submittedName>
        <fullName evidence="2">Uncharacterized protein</fullName>
    </submittedName>
</protein>
<feature type="transmembrane region" description="Helical" evidence="1">
    <location>
        <begin position="66"/>
        <end position="87"/>
    </location>
</feature>
<keyword evidence="1" id="KW-0812">Transmembrane</keyword>
<dbReference type="Proteomes" id="UP000178288">
    <property type="component" value="Unassembled WGS sequence"/>
</dbReference>
<organism evidence="2 3">
    <name type="scientific">Candidatus Zambryskibacteria bacterium RIFCSPLOWO2_12_FULL_45_14</name>
    <dbReference type="NCBI Taxonomy" id="1802778"/>
    <lineage>
        <taxon>Bacteria</taxon>
        <taxon>Candidatus Zambryskiibacteriota</taxon>
    </lineage>
</organism>
<evidence type="ECO:0000313" key="3">
    <source>
        <dbReference type="Proteomes" id="UP000178288"/>
    </source>
</evidence>
<evidence type="ECO:0000256" key="1">
    <source>
        <dbReference type="SAM" id="Phobius"/>
    </source>
</evidence>
<dbReference type="AlphaFoldDB" id="A0A1G2UY16"/>
<accession>A0A1G2UY16</accession>
<comment type="caution">
    <text evidence="2">The sequence shown here is derived from an EMBL/GenBank/DDBJ whole genome shotgun (WGS) entry which is preliminary data.</text>
</comment>
<gene>
    <name evidence="2" type="ORF">A3G05_01220</name>
</gene>
<sequence>MLTLPEQGDWFWAMAIDGLIRRDEQANAKMTFFISVFYQKISVQEMLYTPKVINYVNLEKTMNHKFLWFIIGVLVLVAIAGVFYWQISQKSPIPDNQSQTRNWQTYDNTQYNYEIRYPAEFQLNPQTAGTIVSIPRNLYPKTNFGQANLSVNLYFNGESACKNYTFNNSMIFPGKQIRNEVLNSNIFYTLQYDSAGAGTTYKTRLYRIFRDNVCYEINLTVGIGDIGNYPPDTVIGVDENDIWNKLSQVLGTFKFIKDR</sequence>
<evidence type="ECO:0000313" key="2">
    <source>
        <dbReference type="EMBL" id="OHB14277.1"/>
    </source>
</evidence>
<proteinExistence type="predicted"/>
<reference evidence="2 3" key="1">
    <citation type="journal article" date="2016" name="Nat. Commun.">
        <title>Thousands of microbial genomes shed light on interconnected biogeochemical processes in an aquifer system.</title>
        <authorList>
            <person name="Anantharaman K."/>
            <person name="Brown C.T."/>
            <person name="Hug L.A."/>
            <person name="Sharon I."/>
            <person name="Castelle C.J."/>
            <person name="Probst A.J."/>
            <person name="Thomas B.C."/>
            <person name="Singh A."/>
            <person name="Wilkins M.J."/>
            <person name="Karaoz U."/>
            <person name="Brodie E.L."/>
            <person name="Williams K.H."/>
            <person name="Hubbard S.S."/>
            <person name="Banfield J.F."/>
        </authorList>
    </citation>
    <scope>NUCLEOTIDE SEQUENCE [LARGE SCALE GENOMIC DNA]</scope>
</reference>
<keyword evidence="1" id="KW-0472">Membrane</keyword>